<evidence type="ECO:0000313" key="41">
    <source>
        <dbReference type="Proteomes" id="UP000254116"/>
    </source>
</evidence>
<evidence type="ECO:0000313" key="33">
    <source>
        <dbReference type="EMBL" id="SQA00393.1"/>
    </source>
</evidence>
<comment type="catalytic activity">
    <reaction evidence="10">
        <text>8-oxo-dGTP + H2O = 8-oxo-dGMP + diphosphate + H(+)</text>
        <dbReference type="Rhea" id="RHEA:31575"/>
        <dbReference type="ChEBI" id="CHEBI:15377"/>
        <dbReference type="ChEBI" id="CHEBI:15378"/>
        <dbReference type="ChEBI" id="CHEBI:33019"/>
        <dbReference type="ChEBI" id="CHEBI:63224"/>
        <dbReference type="ChEBI" id="CHEBI:77896"/>
        <dbReference type="EC" id="3.6.1.55"/>
    </reaction>
</comment>
<dbReference type="EMBL" id="UHAI01000002">
    <property type="protein sequence ID" value="SUK18598.1"/>
    <property type="molecule type" value="Genomic_DNA"/>
</dbReference>
<evidence type="ECO:0000313" key="49">
    <source>
        <dbReference type="Proteomes" id="UP000459702"/>
    </source>
</evidence>
<evidence type="ECO:0000313" key="27">
    <source>
        <dbReference type="EMBL" id="MVK35207.1"/>
    </source>
</evidence>
<evidence type="ECO:0000313" key="43">
    <source>
        <dbReference type="Proteomes" id="UP000293434"/>
    </source>
</evidence>
<dbReference type="EMBL" id="CAIIGD010000001">
    <property type="protein sequence ID" value="CAC8192098.1"/>
    <property type="molecule type" value="Genomic_DNA"/>
</dbReference>
<reference evidence="23" key="1">
    <citation type="journal article" date="2015" name="J. Infect. Dis.">
        <title>Parallel Epidemics of Community-Associated Methicillin-Resistant Staphylococcus aureus USA300 Infection in North and South America.</title>
        <authorList>
            <person name="Planet P.J."/>
            <person name="Diaz L."/>
            <person name="Kolokotronis S.O."/>
            <person name="Narechania A."/>
            <person name="Reyes J."/>
            <person name="Xing G."/>
            <person name="Rincon S."/>
            <person name="Smith H."/>
            <person name="Panesso D."/>
            <person name="Ryan C."/>
            <person name="Smith D.P."/>
            <person name="Guzman M."/>
            <person name="Zurita J."/>
            <person name="Sebra R."/>
            <person name="Deikus G."/>
            <person name="Nolan R.L."/>
            <person name="Tenover F.C."/>
            <person name="Weinstock G.M."/>
            <person name="Robinson D.A."/>
            <person name="Arias C.A."/>
        </authorList>
    </citation>
    <scope>NUCLEOTIDE SEQUENCE</scope>
    <source>
        <strain evidence="23">CA15</strain>
        <strain evidence="24">M121</strain>
    </source>
</reference>
<evidence type="ECO:0000313" key="52">
    <source>
        <dbReference type="Proteomes" id="UP000478867"/>
    </source>
</evidence>
<dbReference type="EMBL" id="WPXC01000014">
    <property type="protein sequence ID" value="MVM10636.1"/>
    <property type="molecule type" value="Genomic_DNA"/>
</dbReference>
<dbReference type="EMBL" id="RQTF01000118">
    <property type="protein sequence ID" value="RZI07228.1"/>
    <property type="molecule type" value="Genomic_DNA"/>
</dbReference>
<evidence type="ECO:0000313" key="18">
    <source>
        <dbReference type="EMBL" id="CAA6308589.1"/>
    </source>
</evidence>
<dbReference type="EMBL" id="JXIG01000630">
    <property type="protein sequence ID" value="KIT95531.1"/>
    <property type="molecule type" value="Genomic_DNA"/>
</dbReference>
<evidence type="ECO:0000313" key="53">
    <source>
        <dbReference type="Proteomes" id="UP000505390"/>
    </source>
</evidence>
<dbReference type="Proteomes" id="UP000217245">
    <property type="component" value="Chromosome"/>
</dbReference>
<evidence type="ECO:0000313" key="25">
    <source>
        <dbReference type="EMBL" id="KSA80303.1"/>
    </source>
</evidence>
<accession>A0A7I0YN72</accession>
<dbReference type="InterPro" id="IPR029119">
    <property type="entry name" value="MutY_C"/>
</dbReference>
<evidence type="ECO:0000313" key="50">
    <source>
        <dbReference type="Proteomes" id="UP000466646"/>
    </source>
</evidence>
<evidence type="ECO:0000313" key="28">
    <source>
        <dbReference type="EMBL" id="MVM10636.1"/>
    </source>
</evidence>
<dbReference type="AlphaFoldDB" id="A0A0D1JSZ8"/>
<dbReference type="EMBL" id="CACUNS010000002">
    <property type="protein sequence ID" value="CAA6053061.1"/>
    <property type="molecule type" value="Genomic_DNA"/>
</dbReference>
<dbReference type="Proteomes" id="UP000442782">
    <property type="component" value="Unassembled WGS sequence"/>
</dbReference>
<reference evidence="53 54" key="11">
    <citation type="submission" date="2020-06" db="EMBL/GenBank/DDBJ databases">
        <authorList>
            <consortium name="Pathogen Informatics"/>
        </authorList>
    </citation>
    <scope>NUCLEOTIDE SEQUENCE [LARGE SCALE GENOMIC DNA]</scope>
    <source>
        <strain evidence="20 54">MOS105</strain>
        <strain evidence="21">NCTC13131</strain>
        <strain evidence="14 46">S087_N01_C01</strain>
        <strain evidence="19 53">SG160</strain>
        <strain evidence="17 49">T012_N10_C04</strain>
        <strain evidence="15 45">T012_N16_C08</strain>
        <strain evidence="16 47">T065_N03_C06</strain>
        <strain evidence="18 48">T197_A02_C01</strain>
    </source>
</reference>
<evidence type="ECO:0000313" key="21">
    <source>
        <dbReference type="EMBL" id="CAD7354297.1"/>
    </source>
</evidence>
<dbReference type="GO" id="GO:0044716">
    <property type="term" value="F:8-oxo-GDP phosphatase activity"/>
    <property type="evidence" value="ECO:0007669"/>
    <property type="project" value="TreeGrafter"/>
</dbReference>
<dbReference type="GO" id="GO:0044715">
    <property type="term" value="F:8-oxo-dGDP phosphatase activity"/>
    <property type="evidence" value="ECO:0007669"/>
    <property type="project" value="TreeGrafter"/>
</dbReference>
<dbReference type="Proteomes" id="UP000505390">
    <property type="component" value="Unassembled WGS sequence"/>
</dbReference>
<evidence type="ECO:0000313" key="44">
    <source>
        <dbReference type="Proteomes" id="UP000294017"/>
    </source>
</evidence>
<dbReference type="Proteomes" id="UP000294017">
    <property type="component" value="Unassembled WGS sequence"/>
</dbReference>
<accession>A0A0D1JSZ8</accession>
<reference evidence="29 50" key="10">
    <citation type="submission" date="2020-01" db="EMBL/GenBank/DDBJ databases">
        <title>Analysis of Virulence and Antimicrobial Resistance Gene Carriage in Staphylococcus aureus Infections in Equids Using Whole Genome Sequencing.</title>
        <authorList>
            <person name="Little S.V."/>
            <person name="Hillhouse A.E."/>
            <person name="Cohen N.D."/>
            <person name="Lawhon S.D."/>
            <person name="Bryan L.K."/>
        </authorList>
    </citation>
    <scope>NUCLEOTIDE SEQUENCE [LARGE SCALE GENOMIC DNA]</scope>
    <source>
        <strain evidence="29 50">61-017</strain>
    </source>
</reference>
<dbReference type="Proteomes" id="UP000459586">
    <property type="component" value="Unassembled WGS sequence"/>
</dbReference>
<evidence type="ECO:0000256" key="6">
    <source>
        <dbReference type="ARBA" id="ARBA00022763"/>
    </source>
</evidence>
<evidence type="ECO:0000313" key="23">
    <source>
        <dbReference type="EMBL" id="KMR35152.1"/>
    </source>
</evidence>
<dbReference type="Pfam" id="PF14815">
    <property type="entry name" value="NUDIX_4"/>
    <property type="match status" value="1"/>
</dbReference>
<dbReference type="OrthoDB" id="9810648at2"/>
<reference evidence="30 55" key="9">
    <citation type="journal article" date="2020" name="J. Antimicrob. Chemother.">
        <title>Detection of heterogeneous vancomycin intermediate resistance in MRSA isolates from Latin America.</title>
        <authorList>
            <person name="Castro B.E."/>
            <person name="Berrio M."/>
            <person name="Vargas M.L."/>
            <person name="Carvajal L.P."/>
            <person name="Millan L.V."/>
            <person name="Rios R."/>
            <person name="Hernandez A.K."/>
            <person name="Rincon S."/>
            <person name="Cubides P."/>
            <person name="Forero E."/>
            <person name="Dinh A."/>
            <person name="Seas C."/>
            <person name="Munita J.M."/>
            <person name="Arias C.A."/>
            <person name="Reyes J."/>
            <person name="Diaz L."/>
        </authorList>
    </citation>
    <scope>NUCLEOTIDE SEQUENCE [LARGE SCALE GENOMIC DNA]</scope>
    <source>
        <strain evidence="30 55">UE1097</strain>
    </source>
</reference>
<evidence type="ECO:0000313" key="19">
    <source>
        <dbReference type="EMBL" id="CAC5781563.1"/>
    </source>
</evidence>
<evidence type="ECO:0000313" key="13">
    <source>
        <dbReference type="EMBL" id="ATC72675.1"/>
    </source>
</evidence>
<evidence type="ECO:0000313" key="46">
    <source>
        <dbReference type="Proteomes" id="UP000442782"/>
    </source>
</evidence>
<evidence type="ECO:0000256" key="2">
    <source>
        <dbReference type="ARBA" id="ARBA00005582"/>
    </source>
</evidence>
<evidence type="ECO:0000259" key="12">
    <source>
        <dbReference type="PROSITE" id="PS51462"/>
    </source>
</evidence>
<dbReference type="KEGG" id="saur:SABB_01194"/>
<evidence type="ECO:0000313" key="15">
    <source>
        <dbReference type="EMBL" id="CAA4272898.1"/>
    </source>
</evidence>
<dbReference type="EMBL" id="CP023391">
    <property type="protein sequence ID" value="ATC72675.1"/>
    <property type="molecule type" value="Genomic_DNA"/>
</dbReference>
<dbReference type="Proteomes" id="UP000507112">
    <property type="component" value="Unassembled WGS sequence"/>
</dbReference>
<dbReference type="Proteomes" id="UP000250286">
    <property type="component" value="Unassembled WGS sequence"/>
</dbReference>
<evidence type="ECO:0000313" key="55">
    <source>
        <dbReference type="Proteomes" id="UP000547874"/>
    </source>
</evidence>
<dbReference type="Proteomes" id="UP000443506">
    <property type="component" value="Unassembled WGS sequence"/>
</dbReference>
<gene>
    <name evidence="20" type="primary">nudG</name>
    <name evidence="14" type="synonym">mutT</name>
    <name evidence="21" type="synonym">nudG_1</name>
    <name evidence="36" type="synonym">nudG_2</name>
    <name evidence="25" type="ORF">ACR79_08870</name>
    <name evidence="13" type="ORF">CNH36_13960</name>
    <name evidence="31" type="ORF">EIG94_05725</name>
    <name evidence="32" type="ORF">EIH03_07060</name>
    <name evidence="24" type="ORF">EP54_03420</name>
    <name evidence="23" type="ORF">EQ90_14220</name>
    <name evidence="27" type="ORF">GO814_08670</name>
    <name evidence="28" type="ORF">GO942_08010</name>
    <name evidence="30" type="ORF">GQX37_11420</name>
    <name evidence="29" type="ORF">GZ130_02815</name>
    <name evidence="26" type="ORF">LB359_00165</name>
    <name evidence="36" type="ORF">NCTC10702_03870</name>
    <name evidence="21" type="ORF">NCTC13131_01834</name>
    <name evidence="33" type="ORF">NCTC7878_03559</name>
    <name evidence="35" type="ORF">NCTC7972_02149</name>
    <name evidence="22" type="ORF">QU38_16680</name>
    <name evidence="14" type="ORF">SAMEA1029512_02128</name>
    <name evidence="34" type="ORF">SAMEA1531725_00406</name>
    <name evidence="15" type="ORF">SAMEA2078260_00304</name>
    <name evidence="17" type="ORF">SAMEA2078588_00611</name>
    <name evidence="18" type="ORF">SAMEA2080344_00316</name>
    <name evidence="16" type="ORF">SAMEA2081063_01617</name>
    <name evidence="19" type="ORF">SAMEA4008575_00796</name>
    <name evidence="20" type="ORF">SAMEA70146418_00246</name>
</gene>
<dbReference type="PROSITE" id="PS51462">
    <property type="entry name" value="NUDIX"/>
    <property type="match status" value="1"/>
</dbReference>
<comment type="cofactor">
    <cofactor evidence="1">
        <name>Mg(2+)</name>
        <dbReference type="ChEBI" id="CHEBI:18420"/>
    </cofactor>
</comment>
<evidence type="ECO:0000313" key="54">
    <source>
        <dbReference type="Proteomes" id="UP000507112"/>
    </source>
</evidence>
<evidence type="ECO:0000313" key="16">
    <source>
        <dbReference type="EMBL" id="CAA4687243.1"/>
    </source>
</evidence>
<evidence type="ECO:0000256" key="8">
    <source>
        <dbReference type="ARBA" id="ARBA00022842"/>
    </source>
</evidence>
<keyword evidence="4" id="KW-0235">DNA replication</keyword>
<evidence type="ECO:0000313" key="34">
    <source>
        <dbReference type="EMBL" id="SRZ64341.1"/>
    </source>
</evidence>
<dbReference type="Proteomes" id="UP000249913">
    <property type="component" value="Unassembled WGS sequence"/>
</dbReference>
<evidence type="ECO:0000313" key="37">
    <source>
        <dbReference type="Proteomes" id="UP000032274"/>
    </source>
</evidence>
<evidence type="ECO:0000256" key="11">
    <source>
        <dbReference type="ARBA" id="ARBA00038905"/>
    </source>
</evidence>
<dbReference type="EMBL" id="LALQ01000011">
    <property type="protein sequence ID" value="KMR58004.1"/>
    <property type="molecule type" value="Genomic_DNA"/>
</dbReference>
<dbReference type="Proteomes" id="UP000052129">
    <property type="component" value="Unassembled WGS sequence"/>
</dbReference>
<dbReference type="Proteomes" id="UP000442696">
    <property type="component" value="Unassembled WGS sequence"/>
</dbReference>
<evidence type="ECO:0000313" key="14">
    <source>
        <dbReference type="EMBL" id="CAA4145824.1"/>
    </source>
</evidence>
<dbReference type="EMBL" id="LFVP01000004">
    <property type="protein sequence ID" value="KSA80303.1"/>
    <property type="molecule type" value="Genomic_DNA"/>
</dbReference>
<dbReference type="Proteomes" id="UP001200271">
    <property type="component" value="Unassembled WGS sequence"/>
</dbReference>
<dbReference type="EMBL" id="UHBY01000003">
    <property type="protein sequence ID" value="SUL37851.1"/>
    <property type="molecule type" value="Genomic_DNA"/>
</dbReference>
<dbReference type="RefSeq" id="WP_000755954.1">
    <property type="nucleotide sequence ID" value="NC_021670.1"/>
</dbReference>
<dbReference type="PANTHER" id="PTHR47707">
    <property type="entry name" value="8-OXO-DGTP DIPHOSPHATASE"/>
    <property type="match status" value="1"/>
</dbReference>
<dbReference type="EC" id="3.6.1.55" evidence="11"/>
<dbReference type="EMBL" id="JAANEC010000115">
    <property type="protein sequence ID" value="NUY13120.1"/>
    <property type="molecule type" value="Genomic_DNA"/>
</dbReference>
<comment type="similarity">
    <text evidence="2">Belongs to the Nudix hydrolase family.</text>
</comment>
<evidence type="ECO:0000256" key="9">
    <source>
        <dbReference type="ARBA" id="ARBA00023204"/>
    </source>
</evidence>
<dbReference type="EMBL" id="UAUZ02000002">
    <property type="protein sequence ID" value="CAD7354297.1"/>
    <property type="molecule type" value="Genomic_DNA"/>
</dbReference>
<keyword evidence="3" id="KW-0515">Mutator protein</keyword>
<dbReference type="GO" id="GO:0006281">
    <property type="term" value="P:DNA repair"/>
    <property type="evidence" value="ECO:0007669"/>
    <property type="project" value="UniProtKB-KW"/>
</dbReference>
<reference evidence="25" key="4">
    <citation type="journal article" date="2016" name="J. Infect. Dis.">
        <title>Comparative Genomics of Community-Associated Methicillin-Resistant Staphylococcus aureus Shows the Emergence of Clone ST8-USA300 in Geneva, Switzerland.</title>
        <authorList>
            <person name="Von Dach E."/>
            <person name="Diene S.M."/>
            <person name="Fankhauser C."/>
            <person name="Schrenzel J."/>
            <person name="Harbarth S."/>
            <person name="Francois P."/>
        </authorList>
    </citation>
    <scope>NUCLEOTIDE SEQUENCE</scope>
    <source>
        <strain evidence="25">MRSA_S26</strain>
    </source>
</reference>
<reference evidence="39 40" key="6">
    <citation type="submission" date="2018-06" db="EMBL/GenBank/DDBJ databases">
        <authorList>
            <consortium name="Pathogen Informatics"/>
            <person name="Doyle S."/>
        </authorList>
    </citation>
    <scope>NUCLEOTIDE SEQUENCE [LARGE SCALE GENOMIC DNA]</scope>
    <source>
        <strain evidence="34 40">EOE173</strain>
        <strain evidence="36 41">NCTC10702</strain>
        <strain evidence="33 39">NCTC7878</strain>
        <strain evidence="35 42">NCTC7972</strain>
    </source>
</reference>
<evidence type="ECO:0000313" key="45">
    <source>
        <dbReference type="Proteomes" id="UP000442696"/>
    </source>
</evidence>
<reference evidence="13 38" key="5">
    <citation type="submission" date="2017-09" db="EMBL/GenBank/DDBJ databases">
        <title>A single nucleotide polymorphism in the Staphylococcus aureus virulence regulator SaeR abolishes pathogenesis.</title>
        <authorList>
            <person name="Copin R.J."/>
            <person name="Sause W."/>
            <person name="Shopsin B."/>
            <person name="Torres V.J."/>
        </authorList>
    </citation>
    <scope>NUCLEOTIDE SEQUENCE [LARGE SCALE GENOMIC DNA]</scope>
    <source>
        <strain evidence="38">Newman</strain>
        <strain evidence="13">Newman_D2C</strain>
    </source>
</reference>
<keyword evidence="7 20" id="KW-0378">Hydrolase</keyword>
<dbReference type="Proteomes" id="UP000251686">
    <property type="component" value="Unassembled WGS sequence"/>
</dbReference>
<evidence type="ECO:0000313" key="51">
    <source>
        <dbReference type="Proteomes" id="UP000471199"/>
    </source>
</evidence>
<reference evidence="26" key="13">
    <citation type="submission" date="2023-08" db="EMBL/GenBank/DDBJ databases">
        <authorList>
            <person name="Zhao H."/>
            <person name="Wang X."/>
        </authorList>
    </citation>
    <scope>NUCLEOTIDE SEQUENCE</scope>
    <source>
        <strain evidence="26">NC-4</strain>
    </source>
</reference>
<evidence type="ECO:0000313" key="47">
    <source>
        <dbReference type="Proteomes" id="UP000443506"/>
    </source>
</evidence>
<dbReference type="Proteomes" id="UP000471199">
    <property type="component" value="Unassembled WGS sequence"/>
</dbReference>
<dbReference type="EMBL" id="UAUX01000017">
    <property type="protein sequence ID" value="SQA00393.1"/>
    <property type="molecule type" value="Genomic_DNA"/>
</dbReference>
<dbReference type="EMBL" id="CACTQT010000001">
    <property type="protein sequence ID" value="CAA4272898.1"/>
    <property type="molecule type" value="Genomic_DNA"/>
</dbReference>
<dbReference type="InterPro" id="IPR015797">
    <property type="entry name" value="NUDIX_hydrolase-like_dom_sf"/>
</dbReference>
<reference evidence="25" key="3">
    <citation type="submission" date="2015-06" db="EMBL/GenBank/DDBJ databases">
        <authorList>
            <person name="Diene S.M."/>
            <person name="Von Dach E."/>
            <person name="Fankhauser C."/>
            <person name="Schrenzel J."/>
            <person name="Harbarth S."/>
            <person name="Francois P."/>
        </authorList>
    </citation>
    <scope>NUCLEOTIDE SEQUENCE</scope>
    <source>
        <strain evidence="25">MRSA_S26</strain>
    </source>
</reference>
<proteinExistence type="inferred from homology"/>
<dbReference type="EMBL" id="CACTOE010000015">
    <property type="protein sequence ID" value="CAA4145824.1"/>
    <property type="molecule type" value="Genomic_DNA"/>
</dbReference>
<evidence type="ECO:0000313" key="35">
    <source>
        <dbReference type="EMBL" id="SUK18598.1"/>
    </source>
</evidence>
<dbReference type="Proteomes" id="UP000547874">
    <property type="component" value="Unassembled WGS sequence"/>
</dbReference>
<dbReference type="Gene3D" id="3.90.79.10">
    <property type="entry name" value="Nucleoside Triphosphate Pyrophosphohydrolase"/>
    <property type="match status" value="1"/>
</dbReference>
<dbReference type="Proteomes" id="UP000478867">
    <property type="component" value="Unassembled WGS sequence"/>
</dbReference>
<feature type="domain" description="Nudix hydrolase" evidence="12">
    <location>
        <begin position="3"/>
        <end position="127"/>
    </location>
</feature>
<dbReference type="Proteomes" id="UP000254116">
    <property type="component" value="Unassembled WGS sequence"/>
</dbReference>
<dbReference type="EMBL" id="CACURZ010000002">
    <property type="protein sequence ID" value="CAA6308589.1"/>
    <property type="molecule type" value="Genomic_DNA"/>
</dbReference>
<dbReference type="EMBL" id="CACTWD010000009">
    <property type="protein sequence ID" value="CAA4687243.1"/>
    <property type="molecule type" value="Genomic_DNA"/>
</dbReference>
<dbReference type="Proteomes" id="UP000293434">
    <property type="component" value="Unassembled WGS sequence"/>
</dbReference>
<evidence type="ECO:0000313" key="32">
    <source>
        <dbReference type="EMBL" id="RZI07228.1"/>
    </source>
</evidence>
<evidence type="ECO:0000313" key="30">
    <source>
        <dbReference type="EMBL" id="NUY13120.1"/>
    </source>
</evidence>
<dbReference type="GO" id="GO:0046872">
    <property type="term" value="F:metal ion binding"/>
    <property type="evidence" value="ECO:0007669"/>
    <property type="project" value="UniProtKB-KW"/>
</dbReference>
<organism evidence="20 54">
    <name type="scientific">Staphylococcus aureus</name>
    <dbReference type="NCBI Taxonomy" id="1280"/>
    <lineage>
        <taxon>Bacteria</taxon>
        <taxon>Bacillati</taxon>
        <taxon>Bacillota</taxon>
        <taxon>Bacilli</taxon>
        <taxon>Bacillales</taxon>
        <taxon>Staphylococcaceae</taxon>
        <taxon>Staphylococcus</taxon>
    </lineage>
</organism>
<evidence type="ECO:0000313" key="31">
    <source>
        <dbReference type="EMBL" id="RZH94030.1"/>
    </source>
</evidence>
<evidence type="ECO:0000256" key="5">
    <source>
        <dbReference type="ARBA" id="ARBA00022723"/>
    </source>
</evidence>
<keyword evidence="6" id="KW-0227">DNA damage</keyword>
<dbReference type="EMBL" id="RQTC01000078">
    <property type="protein sequence ID" value="RZH94030.1"/>
    <property type="molecule type" value="Genomic_DNA"/>
</dbReference>
<protein>
    <recommendedName>
        <fullName evidence="11">8-oxo-dGTP diphosphatase</fullName>
        <ecNumber evidence="11">3.6.1.55</ecNumber>
    </recommendedName>
</protein>
<dbReference type="EMBL" id="UELG01000002">
    <property type="protein sequence ID" value="SRZ64341.1"/>
    <property type="molecule type" value="Genomic_DNA"/>
</dbReference>
<reference evidence="22 37" key="2">
    <citation type="submission" date="2015-01" db="EMBL/GenBank/DDBJ databases">
        <title>Characterization of Swiss Staphylococcus aureus strains involved in food poisoning.</title>
        <authorList>
            <person name="Crovadore J."/>
            <person name="Chablais R."/>
            <person name="Tonacini J."/>
            <person name="Schnyder B."/>
            <person name="Lefort F."/>
        </authorList>
    </citation>
    <scope>NUCLEOTIDE SEQUENCE [LARGE SCALE GENOMIC DNA]</scope>
    <source>
        <strain evidence="22 37">SA-120</strain>
    </source>
</reference>
<dbReference type="EMBL" id="LALJ01000054">
    <property type="protein sequence ID" value="KMR35152.1"/>
    <property type="molecule type" value="Genomic_DNA"/>
</dbReference>
<dbReference type="EMBL" id="CAIGXB010000002">
    <property type="protein sequence ID" value="CAC5781563.1"/>
    <property type="molecule type" value="Genomic_DNA"/>
</dbReference>
<dbReference type="InterPro" id="IPR047127">
    <property type="entry name" value="MutT-like"/>
</dbReference>
<evidence type="ECO:0000256" key="3">
    <source>
        <dbReference type="ARBA" id="ARBA00022457"/>
    </source>
</evidence>
<reference evidence="26" key="12">
    <citation type="journal article" date="2021" name="Front Med (Lausanne)">
        <title>The Prevalence and Determinants of Fusidic Acid Resistance Among Methicillin-Resistant Staphylococcus aureus Clinical Isolates in China.</title>
        <authorList>
            <person name="Zhao H."/>
            <person name="Wang X."/>
            <person name="Wang B."/>
            <person name="Xu Y."/>
            <person name="Rao L."/>
            <person name="Wan B."/>
            <person name="Guo Y."/>
            <person name="Wu X."/>
            <person name="Yu J."/>
            <person name="Chen L."/>
            <person name="Li M."/>
            <person name="Yu F."/>
        </authorList>
    </citation>
    <scope>NUCLEOTIDE SEQUENCE</scope>
    <source>
        <strain evidence="26">NC-4</strain>
    </source>
</reference>
<dbReference type="CDD" id="cd03425">
    <property type="entry name" value="NUDIX_MutT_NudA_like"/>
    <property type="match status" value="1"/>
</dbReference>
<dbReference type="Proteomes" id="UP000032274">
    <property type="component" value="Unassembled WGS sequence"/>
</dbReference>
<evidence type="ECO:0000313" key="36">
    <source>
        <dbReference type="EMBL" id="SUL37851.1"/>
    </source>
</evidence>
<evidence type="ECO:0000256" key="10">
    <source>
        <dbReference type="ARBA" id="ARBA00035861"/>
    </source>
</evidence>
<evidence type="ECO:0000313" key="24">
    <source>
        <dbReference type="EMBL" id="KMR58004.1"/>
    </source>
</evidence>
<evidence type="ECO:0000256" key="4">
    <source>
        <dbReference type="ARBA" id="ARBA00022705"/>
    </source>
</evidence>
<dbReference type="Proteomes" id="UP000459702">
    <property type="component" value="Unassembled WGS sequence"/>
</dbReference>
<evidence type="ECO:0000313" key="22">
    <source>
        <dbReference type="EMBL" id="KIT95531.1"/>
    </source>
</evidence>
<dbReference type="Proteomes" id="UP000254224">
    <property type="component" value="Unassembled WGS sequence"/>
</dbReference>
<name>A0A0D1JSZ8_STAAU</name>
<dbReference type="SUPFAM" id="SSF55811">
    <property type="entry name" value="Nudix"/>
    <property type="match status" value="1"/>
</dbReference>
<reference evidence="43 44" key="7">
    <citation type="submission" date="2018-11" db="EMBL/GenBank/DDBJ databases">
        <title>Genomic profiling of Staphylococcus species from a Poultry farm system in KwaZulu-Natal, South Africa.</title>
        <authorList>
            <person name="Amoako D.G."/>
            <person name="Somboro A.M."/>
            <person name="Abia A.L.K."/>
            <person name="Bester L.A."/>
            <person name="Essack S.Y."/>
        </authorList>
    </citation>
    <scope>NUCLEOTIDE SEQUENCE [LARGE SCALE GENOMIC DNA]</scope>
    <source>
        <strain evidence="32 44">SA12</strain>
        <strain evidence="31 43">SA9</strain>
    </source>
</reference>
<evidence type="ECO:0000313" key="20">
    <source>
        <dbReference type="EMBL" id="CAC8192098.1"/>
    </source>
</evidence>
<evidence type="ECO:0000313" key="17">
    <source>
        <dbReference type="EMBL" id="CAA6053061.1"/>
    </source>
</evidence>
<evidence type="ECO:0000256" key="1">
    <source>
        <dbReference type="ARBA" id="ARBA00001946"/>
    </source>
</evidence>
<dbReference type="GO" id="GO:0035539">
    <property type="term" value="F:8-oxo-7,8-dihydrodeoxyguanosine triphosphate pyrophosphatase activity"/>
    <property type="evidence" value="ECO:0007669"/>
    <property type="project" value="UniProtKB-EC"/>
</dbReference>
<dbReference type="OMA" id="KLEYQFP"/>
<evidence type="ECO:0000313" key="26">
    <source>
        <dbReference type="EMBL" id="MCE3360781.1"/>
    </source>
</evidence>
<evidence type="ECO:0000313" key="39">
    <source>
        <dbReference type="Proteomes" id="UP000249913"/>
    </source>
</evidence>
<dbReference type="InterPro" id="IPR000086">
    <property type="entry name" value="NUDIX_hydrolase_dom"/>
</dbReference>
<dbReference type="EMBL" id="JAIUEN010000001">
    <property type="protein sequence ID" value="MCE3360781.1"/>
    <property type="molecule type" value="Genomic_DNA"/>
</dbReference>
<dbReference type="EMBL" id="JAAFLG010000004">
    <property type="protein sequence ID" value="NDP55525.1"/>
    <property type="molecule type" value="Genomic_DNA"/>
</dbReference>
<keyword evidence="5" id="KW-0479">Metal-binding</keyword>
<evidence type="ECO:0000313" key="40">
    <source>
        <dbReference type="Proteomes" id="UP000250286"/>
    </source>
</evidence>
<evidence type="ECO:0000313" key="29">
    <source>
        <dbReference type="EMBL" id="NDP55525.1"/>
    </source>
</evidence>
<dbReference type="GO" id="GO:0008413">
    <property type="term" value="F:8-oxo-7,8-dihydroguanosine triphosphate pyrophosphatase activity"/>
    <property type="evidence" value="ECO:0007669"/>
    <property type="project" value="TreeGrafter"/>
</dbReference>
<dbReference type="EMBL" id="WPTS01000027">
    <property type="protein sequence ID" value="MVK35207.1"/>
    <property type="molecule type" value="Genomic_DNA"/>
</dbReference>
<dbReference type="PANTHER" id="PTHR47707:SF1">
    <property type="entry name" value="NUDIX HYDROLASE FAMILY PROTEIN"/>
    <property type="match status" value="1"/>
</dbReference>
<evidence type="ECO:0000313" key="48">
    <source>
        <dbReference type="Proteomes" id="UP000459586"/>
    </source>
</evidence>
<sequence length="130" mass="14894">MKKVINVVGAIIFSDNKILCAQRSEKMSLPLMWEFPGGKVEKNETEKDALIREIREEMKCDLIVGDKVITTEHEYDFGIVRLTTYKCTLNKELPTLTEHKSIEWLSINELDKLNWAPADIPAVNKIMTEG</sequence>
<keyword evidence="8" id="KW-0460">Magnesium</keyword>
<keyword evidence="9" id="KW-0234">DNA repair</keyword>
<dbReference type="SMR" id="A0A0D1JSZ8"/>
<evidence type="ECO:0000313" key="38">
    <source>
        <dbReference type="Proteomes" id="UP000217245"/>
    </source>
</evidence>
<reference evidence="51 52" key="8">
    <citation type="submission" date="2019-11" db="EMBL/GenBank/DDBJ databases">
        <title>Implementation of targeted gown and glove precautions to prevent Staphylococcus aureus acquisition in community-based nursing homes.</title>
        <authorList>
            <person name="Stine O.C."/>
        </authorList>
    </citation>
    <scope>NUCLEOTIDE SEQUENCE [LARGE SCALE GENOMIC DNA]</scope>
    <source>
        <strain evidence="28 52">S_1081.LBCF.DN</strain>
        <strain evidence="27 51">S_2062.LAUP.DI</strain>
    </source>
</reference>
<evidence type="ECO:0000256" key="7">
    <source>
        <dbReference type="ARBA" id="ARBA00022801"/>
    </source>
</evidence>
<evidence type="ECO:0000313" key="42">
    <source>
        <dbReference type="Proteomes" id="UP000254224"/>
    </source>
</evidence>
<dbReference type="GO" id="GO:0006260">
    <property type="term" value="P:DNA replication"/>
    <property type="evidence" value="ECO:0007669"/>
    <property type="project" value="UniProtKB-KW"/>
</dbReference>
<dbReference type="Proteomes" id="UP000466646">
    <property type="component" value="Unassembled WGS sequence"/>
</dbReference>